<name>A0ABP4VSQ1_9ACTN</name>
<evidence type="ECO:0000259" key="1">
    <source>
        <dbReference type="Pfam" id="PF04149"/>
    </source>
</evidence>
<accession>A0ABP4VSQ1</accession>
<dbReference type="Proteomes" id="UP001499947">
    <property type="component" value="Unassembled WGS sequence"/>
</dbReference>
<evidence type="ECO:0000313" key="3">
    <source>
        <dbReference type="Proteomes" id="UP001499947"/>
    </source>
</evidence>
<evidence type="ECO:0000313" key="2">
    <source>
        <dbReference type="EMBL" id="GAA1733365.1"/>
    </source>
</evidence>
<comment type="caution">
    <text evidence="2">The sequence shown here is derived from an EMBL/GenBank/DDBJ whole genome shotgun (WGS) entry which is preliminary data.</text>
</comment>
<organism evidence="2 3">
    <name type="scientific">Streptomyces yatensis</name>
    <dbReference type="NCBI Taxonomy" id="155177"/>
    <lineage>
        <taxon>Bacteria</taxon>
        <taxon>Bacillati</taxon>
        <taxon>Actinomycetota</taxon>
        <taxon>Actinomycetes</taxon>
        <taxon>Kitasatosporales</taxon>
        <taxon>Streptomycetaceae</taxon>
        <taxon>Streptomyces</taxon>
        <taxon>Streptomyces violaceusniger group</taxon>
    </lineage>
</organism>
<dbReference type="EMBL" id="BAAALR010000173">
    <property type="protein sequence ID" value="GAA1733365.1"/>
    <property type="molecule type" value="Genomic_DNA"/>
</dbReference>
<reference evidence="3" key="1">
    <citation type="journal article" date="2019" name="Int. J. Syst. Evol. Microbiol.">
        <title>The Global Catalogue of Microorganisms (GCM) 10K type strain sequencing project: providing services to taxonomists for standard genome sequencing and annotation.</title>
        <authorList>
            <consortium name="The Broad Institute Genomics Platform"/>
            <consortium name="The Broad Institute Genome Sequencing Center for Infectious Disease"/>
            <person name="Wu L."/>
            <person name="Ma J."/>
        </authorList>
    </citation>
    <scope>NUCLEOTIDE SEQUENCE [LARGE SCALE GENOMIC DNA]</scope>
    <source>
        <strain evidence="3">JCM 13244</strain>
    </source>
</reference>
<gene>
    <name evidence="2" type="ORF">GCM10009680_87130</name>
</gene>
<protein>
    <submittedName>
        <fullName evidence="2">DUF397 domain-containing protein</fullName>
    </submittedName>
</protein>
<sequence length="78" mass="8078">MERFVNGTPASAITGAQWVKSGSSNAQGACVELAKLPDGEVAMRNSRHPEGPALVYTQAEIAAFVAGAKSGDFDHMTA</sequence>
<feature type="domain" description="DUF397" evidence="1">
    <location>
        <begin position="16"/>
        <end position="69"/>
    </location>
</feature>
<dbReference type="Pfam" id="PF04149">
    <property type="entry name" value="DUF397"/>
    <property type="match status" value="1"/>
</dbReference>
<dbReference type="RefSeq" id="WP_211121270.1">
    <property type="nucleotide sequence ID" value="NZ_BAAALR010000173.1"/>
</dbReference>
<keyword evidence="3" id="KW-1185">Reference proteome</keyword>
<dbReference type="InterPro" id="IPR007278">
    <property type="entry name" value="DUF397"/>
</dbReference>
<proteinExistence type="predicted"/>